<evidence type="ECO:0000313" key="7">
    <source>
        <dbReference type="Proteomes" id="UP001245370"/>
    </source>
</evidence>
<dbReference type="Proteomes" id="UP001144397">
    <property type="component" value="Unassembled WGS sequence"/>
</dbReference>
<keyword evidence="7" id="KW-1185">Reference proteome</keyword>
<dbReference type="EMBL" id="JAVDPY010000002">
    <property type="protein sequence ID" value="MDR6333142.1"/>
    <property type="molecule type" value="Genomic_DNA"/>
</dbReference>
<feature type="domain" description="Ketoreductase" evidence="3">
    <location>
        <begin position="14"/>
        <end position="183"/>
    </location>
</feature>
<evidence type="ECO:0000313" key="5">
    <source>
        <dbReference type="EMBL" id="MDR6333142.1"/>
    </source>
</evidence>
<sequence length="257" mass="25859">MAGTIQDAFSLSGRTVIVTGAGGGIGTAIASGFAAAGARVACLDLTPPHDTVAAISAAGGEAIAIACDVTDAAQVAAAVGDVTARWGAIHGLVNGTSNDDPTGSILDLAPEEWSRLFAVQVTGTYLMSRAVLPHMIAAGGGSIVHIASQMGHVAAKGRPGYCAAKGALIQLAKAMALDHAEAGIRVNSLSPGAVETRRMLLRHGDLETARLYNAPKHALGRLGQPMEIATAALFLMSDASSFMTGADLLVDGGYAAM</sequence>
<proteinExistence type="inferred from homology"/>
<dbReference type="SMART" id="SM00822">
    <property type="entry name" value="PKS_KR"/>
    <property type="match status" value="1"/>
</dbReference>
<reference evidence="5 7" key="2">
    <citation type="submission" date="2023-07" db="EMBL/GenBank/DDBJ databases">
        <title>Genomic Encyclopedia of Type Strains, Phase IV (KMG-IV): sequencing the most valuable type-strain genomes for metagenomic binning, comparative biology and taxonomic classification.</title>
        <authorList>
            <person name="Goeker M."/>
        </authorList>
    </citation>
    <scope>NUCLEOTIDE SEQUENCE [LARGE SCALE GENOMIC DNA]</scope>
    <source>
        <strain evidence="5 7">DSM 338</strain>
    </source>
</reference>
<reference evidence="4" key="1">
    <citation type="submission" date="2022-12" db="EMBL/GenBank/DDBJ databases">
        <title>Reference genome sequencing for broad-spectrum identification of bacterial and archaeal isolates by mass spectrometry.</title>
        <authorList>
            <person name="Sekiguchi Y."/>
            <person name="Tourlousse D.M."/>
        </authorList>
    </citation>
    <scope>NUCLEOTIDE SEQUENCE</scope>
    <source>
        <strain evidence="4">301</strain>
    </source>
</reference>
<comment type="similarity">
    <text evidence="1">Belongs to the short-chain dehydrogenases/reductases (SDR) family.</text>
</comment>
<dbReference type="RefSeq" id="WP_281805976.1">
    <property type="nucleotide sequence ID" value="NZ_BSDO01000001.1"/>
</dbReference>
<keyword evidence="2" id="KW-0560">Oxidoreductase</keyword>
<dbReference type="Gene3D" id="3.40.50.720">
    <property type="entry name" value="NAD(P)-binding Rossmann-like Domain"/>
    <property type="match status" value="1"/>
</dbReference>
<gene>
    <name evidence="5" type="ORF">GGQ86_001606</name>
    <name evidence="4" type="ORF">XFLAVUS301_10920</name>
</gene>
<comment type="caution">
    <text evidence="4">The sequence shown here is derived from an EMBL/GenBank/DDBJ whole genome shotgun (WGS) entry which is preliminary data.</text>
</comment>
<evidence type="ECO:0000313" key="4">
    <source>
        <dbReference type="EMBL" id="GLI21418.1"/>
    </source>
</evidence>
<evidence type="ECO:0000259" key="3">
    <source>
        <dbReference type="SMART" id="SM00822"/>
    </source>
</evidence>
<dbReference type="PANTHER" id="PTHR24321:SF15">
    <property type="entry name" value="OXIDOREDUCTASE UCPA"/>
    <property type="match status" value="1"/>
</dbReference>
<dbReference type="GO" id="GO:0016491">
    <property type="term" value="F:oxidoreductase activity"/>
    <property type="evidence" value="ECO:0007669"/>
    <property type="project" value="UniProtKB-KW"/>
</dbReference>
<dbReference type="InterPro" id="IPR036291">
    <property type="entry name" value="NAD(P)-bd_dom_sf"/>
</dbReference>
<dbReference type="SUPFAM" id="SSF51735">
    <property type="entry name" value="NAD(P)-binding Rossmann-fold domains"/>
    <property type="match status" value="1"/>
</dbReference>
<dbReference type="Proteomes" id="UP001245370">
    <property type="component" value="Unassembled WGS sequence"/>
</dbReference>
<accession>A0A9W6CFH2</accession>
<dbReference type="PANTHER" id="PTHR24321">
    <property type="entry name" value="DEHYDROGENASES, SHORT CHAIN"/>
    <property type="match status" value="1"/>
</dbReference>
<evidence type="ECO:0000256" key="2">
    <source>
        <dbReference type="ARBA" id="ARBA00023002"/>
    </source>
</evidence>
<evidence type="ECO:0000313" key="6">
    <source>
        <dbReference type="Proteomes" id="UP001144397"/>
    </source>
</evidence>
<organism evidence="4 6">
    <name type="scientific">Xanthobacter flavus</name>
    <dbReference type="NCBI Taxonomy" id="281"/>
    <lineage>
        <taxon>Bacteria</taxon>
        <taxon>Pseudomonadati</taxon>
        <taxon>Pseudomonadota</taxon>
        <taxon>Alphaproteobacteria</taxon>
        <taxon>Hyphomicrobiales</taxon>
        <taxon>Xanthobacteraceae</taxon>
        <taxon>Xanthobacter</taxon>
    </lineage>
</organism>
<dbReference type="CDD" id="cd05233">
    <property type="entry name" value="SDR_c"/>
    <property type="match status" value="1"/>
</dbReference>
<dbReference type="AlphaFoldDB" id="A0A9W6CFH2"/>
<dbReference type="Pfam" id="PF13561">
    <property type="entry name" value="adh_short_C2"/>
    <property type="match status" value="1"/>
</dbReference>
<dbReference type="GeneID" id="95761885"/>
<evidence type="ECO:0000256" key="1">
    <source>
        <dbReference type="ARBA" id="ARBA00006484"/>
    </source>
</evidence>
<protein>
    <submittedName>
        <fullName evidence="5">NAD(P)-dependent dehydrogenase (Short-subunit alcohol dehydrogenase family)</fullName>
    </submittedName>
    <submittedName>
        <fullName evidence="4">Short-chain dehydrogenase</fullName>
    </submittedName>
</protein>
<dbReference type="PROSITE" id="PS00061">
    <property type="entry name" value="ADH_SHORT"/>
    <property type="match status" value="1"/>
</dbReference>
<dbReference type="InterPro" id="IPR057326">
    <property type="entry name" value="KR_dom"/>
</dbReference>
<dbReference type="InterPro" id="IPR002347">
    <property type="entry name" value="SDR_fam"/>
</dbReference>
<name>A0A9W6CFH2_XANFL</name>
<dbReference type="InterPro" id="IPR020904">
    <property type="entry name" value="Sc_DH/Rdtase_CS"/>
</dbReference>
<dbReference type="EMBL" id="BSDO01000001">
    <property type="protein sequence ID" value="GLI21418.1"/>
    <property type="molecule type" value="Genomic_DNA"/>
</dbReference>
<dbReference type="PRINTS" id="PR00081">
    <property type="entry name" value="GDHRDH"/>
</dbReference>
<dbReference type="FunFam" id="3.40.50.720:FF:000084">
    <property type="entry name" value="Short-chain dehydrogenase reductase"/>
    <property type="match status" value="1"/>
</dbReference>